<dbReference type="SMART" id="SM00382">
    <property type="entry name" value="AAA"/>
    <property type="match status" value="1"/>
</dbReference>
<dbReference type="EMBL" id="SGJP01000018">
    <property type="protein sequence ID" value="NFA60700.1"/>
    <property type="molecule type" value="Genomic_DNA"/>
</dbReference>
<name>A0A6M0T168_CLOBO</name>
<protein>
    <submittedName>
        <fullName evidence="6">ATP-binding cassette domain-containing protein</fullName>
    </submittedName>
</protein>
<dbReference type="GO" id="GO:0016887">
    <property type="term" value="F:ATP hydrolysis activity"/>
    <property type="evidence" value="ECO:0007669"/>
    <property type="project" value="InterPro"/>
</dbReference>
<dbReference type="InterPro" id="IPR027417">
    <property type="entry name" value="P-loop_NTPase"/>
</dbReference>
<dbReference type="Proteomes" id="UP000473089">
    <property type="component" value="Unassembled WGS sequence"/>
</dbReference>
<dbReference type="PANTHER" id="PTHR43335:SF4">
    <property type="entry name" value="ABC TRANSPORTER, ATP-BINDING PROTEIN"/>
    <property type="match status" value="1"/>
</dbReference>
<dbReference type="InterPro" id="IPR003439">
    <property type="entry name" value="ABC_transporter-like_ATP-bd"/>
</dbReference>
<evidence type="ECO:0000259" key="5">
    <source>
        <dbReference type="PROSITE" id="PS50893"/>
    </source>
</evidence>
<evidence type="ECO:0000256" key="2">
    <source>
        <dbReference type="ARBA" id="ARBA00022448"/>
    </source>
</evidence>
<dbReference type="Gene3D" id="3.40.50.300">
    <property type="entry name" value="P-loop containing nucleotide triphosphate hydrolases"/>
    <property type="match status" value="1"/>
</dbReference>
<reference evidence="6 7" key="1">
    <citation type="submission" date="2019-02" db="EMBL/GenBank/DDBJ databases">
        <title>Genome sequencing of Clostridium botulinum clinical isolates.</title>
        <authorList>
            <person name="Brunt J."/>
            <person name="Van Vliet A.H.M."/>
            <person name="Stringer S.C."/>
            <person name="Grant K.A."/>
            <person name="Carter A.C."/>
            <person name="Peck M.W."/>
        </authorList>
    </citation>
    <scope>NUCLEOTIDE SEQUENCE [LARGE SCALE GENOMIC DNA]</scope>
    <source>
        <strain evidence="6 7">R1125/03</strain>
    </source>
</reference>
<dbReference type="SUPFAM" id="SSF52540">
    <property type="entry name" value="P-loop containing nucleoside triphosphate hydrolases"/>
    <property type="match status" value="1"/>
</dbReference>
<comment type="caution">
    <text evidence="6">The sequence shown here is derived from an EMBL/GenBank/DDBJ whole genome shotgun (WGS) entry which is preliminary data.</text>
</comment>
<dbReference type="PROSITE" id="PS50893">
    <property type="entry name" value="ABC_TRANSPORTER_2"/>
    <property type="match status" value="1"/>
</dbReference>
<keyword evidence="4 6" id="KW-0067">ATP-binding</keyword>
<dbReference type="InterPro" id="IPR003593">
    <property type="entry name" value="AAA+_ATPase"/>
</dbReference>
<evidence type="ECO:0000256" key="4">
    <source>
        <dbReference type="ARBA" id="ARBA00022840"/>
    </source>
</evidence>
<dbReference type="Pfam" id="PF00005">
    <property type="entry name" value="ABC_tran"/>
    <property type="match status" value="1"/>
</dbReference>
<organism evidence="6 7">
    <name type="scientific">Clostridium botulinum</name>
    <dbReference type="NCBI Taxonomy" id="1491"/>
    <lineage>
        <taxon>Bacteria</taxon>
        <taxon>Bacillati</taxon>
        <taxon>Bacillota</taxon>
        <taxon>Clostridia</taxon>
        <taxon>Eubacteriales</taxon>
        <taxon>Clostridiaceae</taxon>
        <taxon>Clostridium</taxon>
    </lineage>
</organism>
<dbReference type="PROSITE" id="PS00211">
    <property type="entry name" value="ABC_TRANSPORTER_1"/>
    <property type="match status" value="1"/>
</dbReference>
<evidence type="ECO:0000313" key="6">
    <source>
        <dbReference type="EMBL" id="NFA60700.1"/>
    </source>
</evidence>
<dbReference type="GO" id="GO:0005524">
    <property type="term" value="F:ATP binding"/>
    <property type="evidence" value="ECO:0007669"/>
    <property type="project" value="UniProtKB-KW"/>
</dbReference>
<sequence length="297" mass="32986">MEYILETKKLSKKFKDIEVVKDMNLKVPKGCIYGFLGPNGAGKSTTIRMLLGLIKMTEGHVSILGKSIKKDRVKILKEVGALVESPSYYGNLTAYDNLEIIRKVLNLDKKNIEEALEIVSLSDSKNKLVKNFSLGMKQRLGIAKAIIGNPQILILDEPTNGLDPLGIIEIREMIKNLPKKTGMTIIVSSHILSEIEQIATHVGIINKGALCFQGTIGELMGLGKEVTRIIAEPKEDACIKLKELGYSLDVENNEILINKVKNSARLNKELVSTGIDVYQLSQDKETLEEIFINIIKR</sequence>
<feature type="domain" description="ABC transporter" evidence="5">
    <location>
        <begin position="5"/>
        <end position="232"/>
    </location>
</feature>
<evidence type="ECO:0000313" key="7">
    <source>
        <dbReference type="Proteomes" id="UP000473089"/>
    </source>
</evidence>
<proteinExistence type="inferred from homology"/>
<dbReference type="PANTHER" id="PTHR43335">
    <property type="entry name" value="ABC TRANSPORTER, ATP-BINDING PROTEIN"/>
    <property type="match status" value="1"/>
</dbReference>
<keyword evidence="2" id="KW-0813">Transport</keyword>
<gene>
    <name evidence="6" type="ORF">EXM42_09955</name>
</gene>
<dbReference type="InterPro" id="IPR017871">
    <property type="entry name" value="ABC_transporter-like_CS"/>
</dbReference>
<comment type="similarity">
    <text evidence="1">Belongs to the ABC transporter superfamily.</text>
</comment>
<dbReference type="AlphaFoldDB" id="A0A6M0T168"/>
<keyword evidence="3" id="KW-0547">Nucleotide-binding</keyword>
<evidence type="ECO:0000256" key="3">
    <source>
        <dbReference type="ARBA" id="ARBA00022741"/>
    </source>
</evidence>
<accession>A0A6M0T168</accession>
<evidence type="ECO:0000256" key="1">
    <source>
        <dbReference type="ARBA" id="ARBA00005417"/>
    </source>
</evidence>